<dbReference type="InterPro" id="IPR004839">
    <property type="entry name" value="Aminotransferase_I/II_large"/>
</dbReference>
<dbReference type="AlphaFoldDB" id="A0A516Q335"/>
<reference evidence="6 7" key="1">
    <citation type="submission" date="2019-07" db="EMBL/GenBank/DDBJ databases">
        <title>Microlunatus dokdonensis sp. nov. isolated from the rhizospheric soil of the wild plant Elymus tsukushiensis.</title>
        <authorList>
            <person name="Ghim S.-Y."/>
            <person name="Hwang Y.-J."/>
            <person name="Son J.-S."/>
            <person name="Shin J.-H."/>
        </authorList>
    </citation>
    <scope>NUCLEOTIDE SEQUENCE [LARGE SCALE GENOMIC DNA]</scope>
    <source>
        <strain evidence="6 7">KUDC0627</strain>
    </source>
</reference>
<evidence type="ECO:0000313" key="6">
    <source>
        <dbReference type="EMBL" id="QDP97844.1"/>
    </source>
</evidence>
<evidence type="ECO:0000256" key="2">
    <source>
        <dbReference type="ARBA" id="ARBA00022576"/>
    </source>
</evidence>
<dbReference type="CDD" id="cd00609">
    <property type="entry name" value="AAT_like"/>
    <property type="match status" value="1"/>
</dbReference>
<gene>
    <name evidence="6" type="primary">dapC</name>
    <name evidence="6" type="ORF">FOE78_19770</name>
</gene>
<dbReference type="InterPro" id="IPR019880">
    <property type="entry name" value="OxyQ"/>
</dbReference>
<dbReference type="Gene3D" id="3.40.640.10">
    <property type="entry name" value="Type I PLP-dependent aspartate aminotransferase-like (Major domain)"/>
    <property type="match status" value="1"/>
</dbReference>
<dbReference type="PROSITE" id="PS00105">
    <property type="entry name" value="AA_TRANSFER_CLASS_1"/>
    <property type="match status" value="1"/>
</dbReference>
<keyword evidence="3 4" id="KW-0808">Transferase</keyword>
<sequence>MTNPLAAALADYPWDALASAQQRAAEHPDGIVDLSIGTPVDDTPAIAQEALAAAGNSPGYPTVVGPPALRASIAGYLGRRGATVEPGACLATIGSKEFVGWLPTQLALQPDDLIIIPATAYPTYAVGAKVAGCRVIATDDLDSVRDEHPKLVWLNSPSNPTGRILSPDQLKAWVDWARERGAVVASDECYLDFAWDAPALSVLHPDICGGDHTGLLAVHSLSKIANLAGYRAAFVAGDPTIVAELTLIRRHVGMMVSRPVQQAMIALLGTDDHVRVQQERYRRRRELLRPALEQAGFRIDHSEGSLYLWATQGPLDQSAGIGDDCWKSVDRLADLGILVGPGAFYGTAGDDHVRVSLTASDERIEAAVHRLAADQ</sequence>
<evidence type="ECO:0000256" key="1">
    <source>
        <dbReference type="ARBA" id="ARBA00001933"/>
    </source>
</evidence>
<dbReference type="Pfam" id="PF00155">
    <property type="entry name" value="Aminotran_1_2"/>
    <property type="match status" value="1"/>
</dbReference>
<dbReference type="RefSeq" id="WP_143987798.1">
    <property type="nucleotide sequence ID" value="NZ_CP041692.1"/>
</dbReference>
<keyword evidence="7" id="KW-1185">Reference proteome</keyword>
<evidence type="ECO:0000256" key="4">
    <source>
        <dbReference type="RuleBase" id="RU000481"/>
    </source>
</evidence>
<dbReference type="PANTHER" id="PTHR42832:SF3">
    <property type="entry name" value="L-GLUTAMINE--4-(METHYLSULFANYL)-2-OXOBUTANOATE AMINOTRANSFERASE"/>
    <property type="match status" value="1"/>
</dbReference>
<dbReference type="GO" id="GO:0008483">
    <property type="term" value="F:transaminase activity"/>
    <property type="evidence" value="ECO:0007669"/>
    <property type="project" value="UniProtKB-KW"/>
</dbReference>
<dbReference type="PANTHER" id="PTHR42832">
    <property type="entry name" value="AMINO ACID AMINOTRANSFERASE"/>
    <property type="match status" value="1"/>
</dbReference>
<dbReference type="OrthoDB" id="9813612at2"/>
<dbReference type="InterPro" id="IPR015421">
    <property type="entry name" value="PyrdxlP-dep_Trfase_major"/>
</dbReference>
<dbReference type="Proteomes" id="UP000319263">
    <property type="component" value="Chromosome"/>
</dbReference>
<dbReference type="KEGG" id="mik:FOE78_19770"/>
<comment type="similarity">
    <text evidence="4">Belongs to the class-I pyridoxal-phosphate-dependent aminotransferase family.</text>
</comment>
<evidence type="ECO:0000256" key="3">
    <source>
        <dbReference type="ARBA" id="ARBA00022679"/>
    </source>
</evidence>
<feature type="domain" description="Aminotransferase class I/classII large" evidence="5">
    <location>
        <begin position="31"/>
        <end position="371"/>
    </location>
</feature>
<dbReference type="InterPro" id="IPR050881">
    <property type="entry name" value="LL-DAP_aminotransferase"/>
</dbReference>
<dbReference type="NCBIfam" id="TIGR03539">
    <property type="entry name" value="DapC_actino"/>
    <property type="match status" value="1"/>
</dbReference>
<comment type="cofactor">
    <cofactor evidence="1 4">
        <name>pyridoxal 5'-phosphate</name>
        <dbReference type="ChEBI" id="CHEBI:597326"/>
    </cofactor>
</comment>
<dbReference type="GO" id="GO:0030170">
    <property type="term" value="F:pyridoxal phosphate binding"/>
    <property type="evidence" value="ECO:0007669"/>
    <property type="project" value="InterPro"/>
</dbReference>
<dbReference type="InterPro" id="IPR004838">
    <property type="entry name" value="NHTrfase_class1_PyrdxlP-BS"/>
</dbReference>
<evidence type="ECO:0000259" key="5">
    <source>
        <dbReference type="Pfam" id="PF00155"/>
    </source>
</evidence>
<dbReference type="InterPro" id="IPR015424">
    <property type="entry name" value="PyrdxlP-dep_Trfase"/>
</dbReference>
<evidence type="ECO:0000313" key="7">
    <source>
        <dbReference type="Proteomes" id="UP000319263"/>
    </source>
</evidence>
<keyword evidence="2 4" id="KW-0032">Aminotransferase</keyword>
<organism evidence="6 7">
    <name type="scientific">Microlunatus elymi</name>
    <dbReference type="NCBI Taxonomy" id="2596828"/>
    <lineage>
        <taxon>Bacteria</taxon>
        <taxon>Bacillati</taxon>
        <taxon>Actinomycetota</taxon>
        <taxon>Actinomycetes</taxon>
        <taxon>Propionibacteriales</taxon>
        <taxon>Propionibacteriaceae</taxon>
        <taxon>Microlunatus</taxon>
    </lineage>
</organism>
<name>A0A516Q335_9ACTN</name>
<dbReference type="SUPFAM" id="SSF53383">
    <property type="entry name" value="PLP-dependent transferases"/>
    <property type="match status" value="1"/>
</dbReference>
<accession>A0A516Q335</accession>
<protein>
    <recommendedName>
        <fullName evidence="4">Aminotransferase</fullName>
        <ecNumber evidence="4">2.6.1.-</ecNumber>
    </recommendedName>
</protein>
<dbReference type="EC" id="2.6.1.-" evidence="4"/>
<dbReference type="EMBL" id="CP041692">
    <property type="protein sequence ID" value="QDP97844.1"/>
    <property type="molecule type" value="Genomic_DNA"/>
</dbReference>
<proteinExistence type="inferred from homology"/>